<accession>A0A1H8S011</accession>
<feature type="region of interest" description="Disordered" evidence="1">
    <location>
        <begin position="86"/>
        <end position="106"/>
    </location>
</feature>
<gene>
    <name evidence="2" type="ORF">SAMN05216388_101795</name>
</gene>
<keyword evidence="3" id="KW-1185">Reference proteome</keyword>
<dbReference type="AlphaFoldDB" id="A0A1H8S011"/>
<sequence>MPTDTKLTQDRDISIDPTGDIATVTGRDNVRQQHVNAIFRAADAFDAQLGGIDAELDFETALGEELDALQYVQSYSVDATYESPGTLRATVESDALDQPVTEEADA</sequence>
<proteinExistence type="predicted"/>
<dbReference type="Proteomes" id="UP000198775">
    <property type="component" value="Unassembled WGS sequence"/>
</dbReference>
<name>A0A1H8S011_9EURY</name>
<dbReference type="EMBL" id="FOCX01000017">
    <property type="protein sequence ID" value="SEO71866.1"/>
    <property type="molecule type" value="Genomic_DNA"/>
</dbReference>
<protein>
    <submittedName>
        <fullName evidence="2">Uncharacterized protein</fullName>
    </submittedName>
</protein>
<evidence type="ECO:0000313" key="2">
    <source>
        <dbReference type="EMBL" id="SEO71866.1"/>
    </source>
</evidence>
<reference evidence="3" key="1">
    <citation type="submission" date="2016-10" db="EMBL/GenBank/DDBJ databases">
        <authorList>
            <person name="Varghese N."/>
            <person name="Submissions S."/>
        </authorList>
    </citation>
    <scope>NUCLEOTIDE SEQUENCE [LARGE SCALE GENOMIC DNA]</scope>
    <source>
        <strain evidence="3">IBRC-M 10043</strain>
    </source>
</reference>
<feature type="region of interest" description="Disordered" evidence="1">
    <location>
        <begin position="1"/>
        <end position="20"/>
    </location>
</feature>
<organism evidence="2 3">
    <name type="scientific">Halorientalis persicus</name>
    <dbReference type="NCBI Taxonomy" id="1367881"/>
    <lineage>
        <taxon>Archaea</taxon>
        <taxon>Methanobacteriati</taxon>
        <taxon>Methanobacteriota</taxon>
        <taxon>Stenosarchaea group</taxon>
        <taxon>Halobacteria</taxon>
        <taxon>Halobacteriales</taxon>
        <taxon>Haloarculaceae</taxon>
        <taxon>Halorientalis</taxon>
    </lineage>
</organism>
<dbReference type="RefSeq" id="WP_092662125.1">
    <property type="nucleotide sequence ID" value="NZ_FOCX01000017.1"/>
</dbReference>
<evidence type="ECO:0000256" key="1">
    <source>
        <dbReference type="SAM" id="MobiDB-lite"/>
    </source>
</evidence>
<evidence type="ECO:0000313" key="3">
    <source>
        <dbReference type="Proteomes" id="UP000198775"/>
    </source>
</evidence>